<evidence type="ECO:0000313" key="1">
    <source>
        <dbReference type="EMBL" id="WZX30467.2"/>
    </source>
</evidence>
<sequence>MMLKVRVPLSINAGNFRRGIKCRRCHAFGWQTIGGSIGKCDVCGQVEAVQIIARDYFTQFDRLFPGENYKRRDIIDHLRISVSEYTLQKIIRSNFKKLDHKERIYYFSPCARL</sequence>
<dbReference type="RefSeq" id="WP_373446133.1">
    <property type="nucleotide sequence ID" value="NZ_CP138333.2"/>
</dbReference>
<accession>A0ABZ3CM95</accession>
<evidence type="ECO:0000313" key="2">
    <source>
        <dbReference type="Proteomes" id="UP001455384"/>
    </source>
</evidence>
<name>A0ABZ3CM95_9STAP</name>
<dbReference type="Proteomes" id="UP001455384">
    <property type="component" value="Chromosome"/>
</dbReference>
<organism evidence="1 2">
    <name type="scientific">Salinicoccus bachuensis</name>
    <dbReference type="NCBI Taxonomy" id="3136731"/>
    <lineage>
        <taxon>Bacteria</taxon>
        <taxon>Bacillati</taxon>
        <taxon>Bacillota</taxon>
        <taxon>Bacilli</taxon>
        <taxon>Bacillales</taxon>
        <taxon>Staphylococcaceae</taxon>
        <taxon>Salinicoccus</taxon>
    </lineage>
</organism>
<dbReference type="EMBL" id="CP138333">
    <property type="protein sequence ID" value="WZX30467.2"/>
    <property type="molecule type" value="Genomic_DNA"/>
</dbReference>
<keyword evidence="2" id="KW-1185">Reference proteome</keyword>
<reference evidence="2" key="1">
    <citation type="submission" date="2023-10" db="EMBL/GenBank/DDBJ databases">
        <title>Genome analysis and identification of Salinococcus sp. Bachu38 nov., a PGPR from the rhizosphere of Tamarix.</title>
        <authorList>
            <person name="Liang Z."/>
            <person name="Zhang X."/>
            <person name="Jia J."/>
            <person name="Chen X."/>
            <person name="Wang Y."/>
            <person name="Wang Q."/>
            <person name="Wang R."/>
        </authorList>
    </citation>
    <scope>NUCLEOTIDE SEQUENCE [LARGE SCALE GENOMIC DNA]</scope>
    <source>
        <strain evidence="2">Bachu38</strain>
    </source>
</reference>
<gene>
    <name evidence="1" type="ORF">RQP18_04555</name>
</gene>
<protein>
    <submittedName>
        <fullName evidence="1">Uncharacterized protein</fullName>
    </submittedName>
</protein>
<proteinExistence type="predicted"/>